<dbReference type="SMART" id="SM00882">
    <property type="entry name" value="CoA_trans"/>
    <property type="match status" value="1"/>
</dbReference>
<gene>
    <name evidence="3" type="ORF">ABIE13_004759</name>
</gene>
<dbReference type="Pfam" id="PF01144">
    <property type="entry name" value="CoA_trans"/>
    <property type="match status" value="1"/>
</dbReference>
<dbReference type="EMBL" id="JBEPSH010000010">
    <property type="protein sequence ID" value="MET4579622.1"/>
    <property type="molecule type" value="Genomic_DNA"/>
</dbReference>
<dbReference type="EC" id="2.8.3.6" evidence="3"/>
<dbReference type="PANTHER" id="PTHR13707">
    <property type="entry name" value="KETOACID-COENZYME A TRANSFERASE"/>
    <property type="match status" value="1"/>
</dbReference>
<keyword evidence="4" id="KW-1185">Reference proteome</keyword>
<dbReference type="InterPro" id="IPR004164">
    <property type="entry name" value="CoA_transf_AS"/>
</dbReference>
<evidence type="ECO:0000256" key="2">
    <source>
        <dbReference type="ARBA" id="ARBA00022679"/>
    </source>
</evidence>
<evidence type="ECO:0000313" key="3">
    <source>
        <dbReference type="EMBL" id="MET4579622.1"/>
    </source>
</evidence>
<evidence type="ECO:0000256" key="1">
    <source>
        <dbReference type="ARBA" id="ARBA00007047"/>
    </source>
</evidence>
<reference evidence="3 4" key="1">
    <citation type="submission" date="2024-06" db="EMBL/GenBank/DDBJ databases">
        <title>Sorghum-associated microbial communities from plants grown in Nebraska, USA.</title>
        <authorList>
            <person name="Schachtman D."/>
        </authorList>
    </citation>
    <scope>NUCLEOTIDE SEQUENCE [LARGE SCALE GENOMIC DNA]</scope>
    <source>
        <strain evidence="3 4">2709</strain>
    </source>
</reference>
<dbReference type="NCBIfam" id="TIGR02428">
    <property type="entry name" value="pcaJ_scoB_fam"/>
    <property type="match status" value="1"/>
</dbReference>
<comment type="similarity">
    <text evidence="1">Belongs to the 3-oxoacid CoA-transferase subunit B family.</text>
</comment>
<dbReference type="SUPFAM" id="SSF100950">
    <property type="entry name" value="NagB/RpiA/CoA transferase-like"/>
    <property type="match status" value="1"/>
</dbReference>
<proteinExistence type="inferred from homology"/>
<name>A0ABV2QF99_9BURK</name>
<keyword evidence="2 3" id="KW-0808">Transferase</keyword>
<dbReference type="InterPro" id="IPR012791">
    <property type="entry name" value="3-oxoacid_CoA-transf_B"/>
</dbReference>
<dbReference type="InterPro" id="IPR004165">
    <property type="entry name" value="CoA_trans_fam_I"/>
</dbReference>
<dbReference type="Gene3D" id="3.40.1080.10">
    <property type="entry name" value="Glutaconate Coenzyme A-transferase"/>
    <property type="match status" value="1"/>
</dbReference>
<dbReference type="PROSITE" id="PS01274">
    <property type="entry name" value="COA_TRANSF_2"/>
    <property type="match status" value="1"/>
</dbReference>
<dbReference type="RefSeq" id="WP_354447868.1">
    <property type="nucleotide sequence ID" value="NZ_JBEPSH010000010.1"/>
</dbReference>
<organism evidence="3 4">
    <name type="scientific">Ottowia thiooxydans</name>
    <dbReference type="NCBI Taxonomy" id="219182"/>
    <lineage>
        <taxon>Bacteria</taxon>
        <taxon>Pseudomonadati</taxon>
        <taxon>Pseudomonadota</taxon>
        <taxon>Betaproteobacteria</taxon>
        <taxon>Burkholderiales</taxon>
        <taxon>Comamonadaceae</taxon>
        <taxon>Ottowia</taxon>
    </lineage>
</organism>
<protein>
    <submittedName>
        <fullName evidence="3">3-oxoadipate CoA-transferase beta subunit</fullName>
        <ecNumber evidence="3">2.8.3.6</ecNumber>
    </submittedName>
</protein>
<accession>A0ABV2QF99</accession>
<dbReference type="Proteomes" id="UP001549320">
    <property type="component" value="Unassembled WGS sequence"/>
</dbReference>
<sequence length="222" mass="23751">MKPLTRDQITWRAAQDVEDGMAVNLGIGLPEGVANHIRTGHEVILHSENGILGMGRLARPDEIVPNLINAGKVPITMARGASIFDQAQSFALVRGGHIDLCLLGAFQVAGNGDLANWSRAHDDRLPAIGGAMDLARGARSVWVLMAHTQSDGTPRILERCSYPLTCAGVVRRIYTDLAVIDLTSKGAIVSDMLPDLSREELQSRTGLPLTFAANVAPLCIPC</sequence>
<evidence type="ECO:0000313" key="4">
    <source>
        <dbReference type="Proteomes" id="UP001549320"/>
    </source>
</evidence>
<dbReference type="InterPro" id="IPR037171">
    <property type="entry name" value="NagB/RpiA_transferase-like"/>
</dbReference>
<dbReference type="GO" id="GO:0047569">
    <property type="term" value="F:3-oxoadipate CoA-transferase activity"/>
    <property type="evidence" value="ECO:0007669"/>
    <property type="project" value="UniProtKB-EC"/>
</dbReference>
<dbReference type="PANTHER" id="PTHR13707:SF57">
    <property type="entry name" value="SUCCINYL-COA:3-KETOACID COENZYME A TRANSFERASE SUBUNIT B-RELATED"/>
    <property type="match status" value="1"/>
</dbReference>
<comment type="caution">
    <text evidence="3">The sequence shown here is derived from an EMBL/GenBank/DDBJ whole genome shotgun (WGS) entry which is preliminary data.</text>
</comment>